<dbReference type="AlphaFoldDB" id="A0AAV4GII1"/>
<dbReference type="EMBL" id="BMAT01008425">
    <property type="protein sequence ID" value="GFR84783.1"/>
    <property type="molecule type" value="Genomic_DNA"/>
</dbReference>
<gene>
    <name evidence="1" type="ORF">ElyMa_004158400</name>
</gene>
<name>A0AAV4GII1_9GAST</name>
<sequence length="102" mass="11292">MDSYTNGRWYRFLPELGVRACMPRTRGVCSEFGLLDLITVSGVGWMASGGLDLTGVLPMPPVLELHLDTSLREVSILGICRLHPNSLFELVLQNTQSTRSLD</sequence>
<proteinExistence type="predicted"/>
<reference evidence="1 2" key="1">
    <citation type="journal article" date="2021" name="Elife">
        <title>Chloroplast acquisition without the gene transfer in kleptoplastic sea slugs, Plakobranchus ocellatus.</title>
        <authorList>
            <person name="Maeda T."/>
            <person name="Takahashi S."/>
            <person name="Yoshida T."/>
            <person name="Shimamura S."/>
            <person name="Takaki Y."/>
            <person name="Nagai Y."/>
            <person name="Toyoda A."/>
            <person name="Suzuki Y."/>
            <person name="Arimoto A."/>
            <person name="Ishii H."/>
            <person name="Satoh N."/>
            <person name="Nishiyama T."/>
            <person name="Hasebe M."/>
            <person name="Maruyama T."/>
            <person name="Minagawa J."/>
            <person name="Obokata J."/>
            <person name="Shigenobu S."/>
        </authorList>
    </citation>
    <scope>NUCLEOTIDE SEQUENCE [LARGE SCALE GENOMIC DNA]</scope>
</reference>
<evidence type="ECO:0000313" key="1">
    <source>
        <dbReference type="EMBL" id="GFR84783.1"/>
    </source>
</evidence>
<dbReference type="Proteomes" id="UP000762676">
    <property type="component" value="Unassembled WGS sequence"/>
</dbReference>
<evidence type="ECO:0000313" key="2">
    <source>
        <dbReference type="Proteomes" id="UP000762676"/>
    </source>
</evidence>
<protein>
    <submittedName>
        <fullName evidence="1">Uncharacterized protein</fullName>
    </submittedName>
</protein>
<keyword evidence="2" id="KW-1185">Reference proteome</keyword>
<organism evidence="1 2">
    <name type="scientific">Elysia marginata</name>
    <dbReference type="NCBI Taxonomy" id="1093978"/>
    <lineage>
        <taxon>Eukaryota</taxon>
        <taxon>Metazoa</taxon>
        <taxon>Spiralia</taxon>
        <taxon>Lophotrochozoa</taxon>
        <taxon>Mollusca</taxon>
        <taxon>Gastropoda</taxon>
        <taxon>Heterobranchia</taxon>
        <taxon>Euthyneura</taxon>
        <taxon>Panpulmonata</taxon>
        <taxon>Sacoglossa</taxon>
        <taxon>Placobranchoidea</taxon>
        <taxon>Plakobranchidae</taxon>
        <taxon>Elysia</taxon>
    </lineage>
</organism>
<comment type="caution">
    <text evidence="1">The sequence shown here is derived from an EMBL/GenBank/DDBJ whole genome shotgun (WGS) entry which is preliminary data.</text>
</comment>
<accession>A0AAV4GII1</accession>